<dbReference type="InterPro" id="IPR036397">
    <property type="entry name" value="RNaseH_sf"/>
</dbReference>
<dbReference type="InterPro" id="IPR013520">
    <property type="entry name" value="Ribonucl_H"/>
</dbReference>
<dbReference type="Proteomes" id="UP000178176">
    <property type="component" value="Unassembled WGS sequence"/>
</dbReference>
<comment type="caution">
    <text evidence="2">The sequence shown here is derived from an EMBL/GenBank/DDBJ whole genome shotgun (WGS) entry which is preliminary data.</text>
</comment>
<dbReference type="GO" id="GO:0004527">
    <property type="term" value="F:exonuclease activity"/>
    <property type="evidence" value="ECO:0007669"/>
    <property type="project" value="UniProtKB-ARBA"/>
</dbReference>
<evidence type="ECO:0000259" key="1">
    <source>
        <dbReference type="SMART" id="SM00479"/>
    </source>
</evidence>
<reference evidence="2 3" key="1">
    <citation type="journal article" date="2016" name="Nat. Commun.">
        <title>Thousands of microbial genomes shed light on interconnected biogeochemical processes in an aquifer system.</title>
        <authorList>
            <person name="Anantharaman K."/>
            <person name="Brown C.T."/>
            <person name="Hug L.A."/>
            <person name="Sharon I."/>
            <person name="Castelle C.J."/>
            <person name="Probst A.J."/>
            <person name="Thomas B.C."/>
            <person name="Singh A."/>
            <person name="Wilkins M.J."/>
            <person name="Karaoz U."/>
            <person name="Brodie E.L."/>
            <person name="Williams K.H."/>
            <person name="Hubbard S.S."/>
            <person name="Banfield J.F."/>
        </authorList>
    </citation>
    <scope>NUCLEOTIDE SEQUENCE [LARGE SCALE GENOMIC DNA]</scope>
</reference>
<dbReference type="CDD" id="cd06127">
    <property type="entry name" value="DEDDh"/>
    <property type="match status" value="1"/>
</dbReference>
<proteinExistence type="predicted"/>
<organism evidence="2 3">
    <name type="scientific">Candidatus Amesbacteria bacterium RIFCSPHIGHO2_01_FULL_48_32b</name>
    <dbReference type="NCBI Taxonomy" id="1797253"/>
    <lineage>
        <taxon>Bacteria</taxon>
        <taxon>Candidatus Amesiibacteriota</taxon>
    </lineage>
</organism>
<dbReference type="SUPFAM" id="SSF53098">
    <property type="entry name" value="Ribonuclease H-like"/>
    <property type="match status" value="1"/>
</dbReference>
<feature type="domain" description="Exonuclease" evidence="1">
    <location>
        <begin position="16"/>
        <end position="186"/>
    </location>
</feature>
<sequence length="186" mass="21658">MPYLLDKSPIEFRSRPLLFIDLEFTGLDPQKHEIIEIAALLVTQPDFNIANSFYTKIIPQHLESADPRAMKKNFYDPKSWSDAISLRQAMQELSQFAPDCLLAGWAVQNEWDFLNVALEKENLPYFYHHHLIEVSTLAFVKLYPDSQVKYLNLNRVCKKLNIPLDHHKPDSDIRATYDIFKHLSGL</sequence>
<name>A0A1F4YGH2_9BACT</name>
<accession>A0A1F4YGH2</accession>
<dbReference type="Pfam" id="PF00929">
    <property type="entry name" value="RNase_T"/>
    <property type="match status" value="1"/>
</dbReference>
<dbReference type="InterPro" id="IPR012337">
    <property type="entry name" value="RNaseH-like_sf"/>
</dbReference>
<protein>
    <recommendedName>
        <fullName evidence="1">Exonuclease domain-containing protein</fullName>
    </recommendedName>
</protein>
<dbReference type="SMART" id="SM00479">
    <property type="entry name" value="EXOIII"/>
    <property type="match status" value="1"/>
</dbReference>
<evidence type="ECO:0000313" key="2">
    <source>
        <dbReference type="EMBL" id="OGC92974.1"/>
    </source>
</evidence>
<evidence type="ECO:0000313" key="3">
    <source>
        <dbReference type="Proteomes" id="UP000178176"/>
    </source>
</evidence>
<dbReference type="EMBL" id="MEXH01000002">
    <property type="protein sequence ID" value="OGC92974.1"/>
    <property type="molecule type" value="Genomic_DNA"/>
</dbReference>
<dbReference type="Gene3D" id="3.30.420.10">
    <property type="entry name" value="Ribonuclease H-like superfamily/Ribonuclease H"/>
    <property type="match status" value="1"/>
</dbReference>
<dbReference type="AlphaFoldDB" id="A0A1F4YGH2"/>
<dbReference type="GO" id="GO:0003676">
    <property type="term" value="F:nucleic acid binding"/>
    <property type="evidence" value="ECO:0007669"/>
    <property type="project" value="InterPro"/>
</dbReference>
<gene>
    <name evidence="2" type="ORF">A2876_00280</name>
</gene>